<gene>
    <name evidence="2" type="primary">SAXO2</name>
</gene>
<dbReference type="Proteomes" id="UP000265140">
    <property type="component" value="Chromosome 2"/>
</dbReference>
<dbReference type="AlphaFoldDB" id="A0A3P8XBN0"/>
<dbReference type="GO" id="GO:0036064">
    <property type="term" value="C:ciliary basal body"/>
    <property type="evidence" value="ECO:0007669"/>
    <property type="project" value="TreeGrafter"/>
</dbReference>
<dbReference type="PANTHER" id="PTHR31516:SF17">
    <property type="entry name" value="STABILIZER OF AXONEMAL MICROTUBULES 2"/>
    <property type="match status" value="1"/>
</dbReference>
<dbReference type="GO" id="GO:0008017">
    <property type="term" value="F:microtubule binding"/>
    <property type="evidence" value="ECO:0007669"/>
    <property type="project" value="InterPro"/>
</dbReference>
<evidence type="ECO:0000313" key="2">
    <source>
        <dbReference type="Ensembl" id="ENSELUP00000000993.1"/>
    </source>
</evidence>
<reference evidence="2" key="3">
    <citation type="submission" date="2025-08" db="UniProtKB">
        <authorList>
            <consortium name="Ensembl"/>
        </authorList>
    </citation>
    <scope>IDENTIFICATION</scope>
</reference>
<dbReference type="GO" id="GO:0036126">
    <property type="term" value="C:sperm flagellum"/>
    <property type="evidence" value="ECO:0007669"/>
    <property type="project" value="TreeGrafter"/>
</dbReference>
<comment type="similarity">
    <text evidence="1">Belongs to the FAM154 family.</text>
</comment>
<evidence type="ECO:0000256" key="1">
    <source>
        <dbReference type="ARBA" id="ARBA00008738"/>
    </source>
</evidence>
<organism evidence="2 3">
    <name type="scientific">Esox lucius</name>
    <name type="common">Northern pike</name>
    <dbReference type="NCBI Taxonomy" id="8010"/>
    <lineage>
        <taxon>Eukaryota</taxon>
        <taxon>Metazoa</taxon>
        <taxon>Chordata</taxon>
        <taxon>Craniata</taxon>
        <taxon>Vertebrata</taxon>
        <taxon>Euteleostomi</taxon>
        <taxon>Actinopterygii</taxon>
        <taxon>Neopterygii</taxon>
        <taxon>Teleostei</taxon>
        <taxon>Protacanthopterygii</taxon>
        <taxon>Esociformes</taxon>
        <taxon>Esocidae</taxon>
        <taxon>Esox</taxon>
    </lineage>
</organism>
<dbReference type="Pfam" id="PF05217">
    <property type="entry name" value="SAXO1-2"/>
    <property type="match status" value="1"/>
</dbReference>
<dbReference type="OrthoDB" id="365640at2759"/>
<dbReference type="GeneID" id="105014624"/>
<dbReference type="CTD" id="283726"/>
<evidence type="ECO:0008006" key="4">
    <source>
        <dbReference type="Google" id="ProtNLM"/>
    </source>
</evidence>
<sequence length="466" mass="52662">MKRLCICEICSCGRHRCPHQPTALYGKASETCVLTEYTEKFPAYGGHSPPQSLKPLAVNQGDMGRMEGTTTFKTDFVPYKVTRRPGRQQAEYEPSPGDIDLGTTYSLDFSPYEVQPFAPSRPRERVQATGAKLDTVPTYKEDFRQWGVCKRELKKPELTFHPPDGRFVGHTTFQDDFLPRGLVPRESFKPPVIPAVSDIPFNGVTSNQLTYVPHLLEARYVKPPEPYKPSSQPLQDLTTNRRDYQGLPGQLAQSCKPDPVKMASDVPFQSSTEFKERFLEWPVALPLLHKSLDYVSPTEHMDMTTTSGADYIPHNIQPFISAKPFNRSTKSTAPFQGRSTMRDDFQPWVAKRQGIVKKPEEMQRASGRMDDLTTFKAHYTPHQLKPTVSFKPANAPLRTQAPMEGGTMYSTEFTPKRISICPASYESPPGFAFEKSDDRGHKFYRKLSSNNRNKMVVMPKVVPVVS</sequence>
<dbReference type="InParanoid" id="A0A3P8XBN0"/>
<dbReference type="GO" id="GO:0005814">
    <property type="term" value="C:centriole"/>
    <property type="evidence" value="ECO:0007669"/>
    <property type="project" value="TreeGrafter"/>
</dbReference>
<dbReference type="InterPro" id="IPR033336">
    <property type="entry name" value="SAXO1/2"/>
</dbReference>
<evidence type="ECO:0000313" key="3">
    <source>
        <dbReference type="Proteomes" id="UP000265140"/>
    </source>
</evidence>
<reference evidence="2" key="2">
    <citation type="submission" date="2020-02" db="EMBL/GenBank/DDBJ databases">
        <title>Esox lucius (northern pike) genome, fEsoLuc1, primary haplotype.</title>
        <authorList>
            <person name="Myers G."/>
            <person name="Karagic N."/>
            <person name="Meyer A."/>
            <person name="Pippel M."/>
            <person name="Reichard M."/>
            <person name="Winkler S."/>
            <person name="Tracey A."/>
            <person name="Sims Y."/>
            <person name="Howe K."/>
            <person name="Rhie A."/>
            <person name="Formenti G."/>
            <person name="Durbin R."/>
            <person name="Fedrigo O."/>
            <person name="Jarvis E.D."/>
        </authorList>
    </citation>
    <scope>NUCLEOTIDE SEQUENCE [LARGE SCALE GENOMIC DNA]</scope>
</reference>
<dbReference type="Bgee" id="ENSELUG00000002537">
    <property type="expression patterns" value="Expressed in mesonephros and 7 other cell types or tissues"/>
</dbReference>
<proteinExistence type="inferred from homology"/>
<dbReference type="GO" id="GO:0005879">
    <property type="term" value="C:axonemal microtubule"/>
    <property type="evidence" value="ECO:0007669"/>
    <property type="project" value="TreeGrafter"/>
</dbReference>
<reference evidence="3" key="1">
    <citation type="journal article" date="2014" name="PLoS ONE">
        <title>The genome and linkage map of the northern pike (Esox lucius): conserved synteny revealed between the salmonid sister group and the Neoteleostei.</title>
        <authorList>
            <person name="Rondeau E.B."/>
            <person name="Minkley D.R."/>
            <person name="Leong J.S."/>
            <person name="Messmer A.M."/>
            <person name="Jantzen J.R."/>
            <person name="von Schalburg K.R."/>
            <person name="Lemon C."/>
            <person name="Bird N.H."/>
            <person name="Koop B.F."/>
        </authorList>
    </citation>
    <scope>NUCLEOTIDE SEQUENCE</scope>
</reference>
<accession>A0A3P8XBN0</accession>
<dbReference type="RefSeq" id="XP_010875391.1">
    <property type="nucleotide sequence ID" value="XM_010877089.3"/>
</dbReference>
<dbReference type="KEGG" id="els:105014624"/>
<reference evidence="2" key="4">
    <citation type="submission" date="2025-09" db="UniProtKB">
        <authorList>
            <consortium name="Ensembl"/>
        </authorList>
    </citation>
    <scope>IDENTIFICATION</scope>
</reference>
<keyword evidence="3" id="KW-1185">Reference proteome</keyword>
<protein>
    <recommendedName>
        <fullName evidence="4">Stabilizer of axonemal microtubules 2</fullName>
    </recommendedName>
</protein>
<dbReference type="PANTHER" id="PTHR31516">
    <property type="entry name" value="STABILIZER OF AXONEMAL MICROTUBULES 2"/>
    <property type="match status" value="1"/>
</dbReference>
<dbReference type="OMA" id="PRCICEI"/>
<name>A0A3P8XBN0_ESOLU</name>
<dbReference type="Ensembl" id="ENSELUT00000018142.3">
    <property type="protein sequence ID" value="ENSELUP00000000993.1"/>
    <property type="gene ID" value="ENSELUG00000002537.3"/>
</dbReference>
<dbReference type="GeneTree" id="ENSGT00390000007252"/>